<dbReference type="GO" id="GO:0004497">
    <property type="term" value="F:monooxygenase activity"/>
    <property type="evidence" value="ECO:0007669"/>
    <property type="project" value="UniProtKB-KW"/>
</dbReference>
<organism evidence="3 4">
    <name type="scientific">Actinacidiphila acididurans</name>
    <dbReference type="NCBI Taxonomy" id="2784346"/>
    <lineage>
        <taxon>Bacteria</taxon>
        <taxon>Bacillati</taxon>
        <taxon>Actinomycetota</taxon>
        <taxon>Actinomycetes</taxon>
        <taxon>Kitasatosporales</taxon>
        <taxon>Streptomycetaceae</taxon>
        <taxon>Actinacidiphila</taxon>
    </lineage>
</organism>
<feature type="compositionally biased region" description="Low complexity" evidence="1">
    <location>
        <begin position="442"/>
        <end position="457"/>
    </location>
</feature>
<sequence>MPEGKNRAVVLGASMAGLLTAAVLSRTYDSVTLVERDVLPTSPAHRRGVPQSRHTHALLASGVRQLEEFLPGLADEAVAAGAHQGDLLGNIRWIINGHRLRRMDIGQPMLFCGRHLLEDLVRTRVRALPGVEFADGRDVIELTATADRRRVTGVRVGAQGAEDQALTADLVVDTTGRASRMPRWLTDLGYEPAPVERMAVDVGYSTRRYRFPEGFLGEDRLVLLGWTPDNPRAAGMVALEDGTHFVTLAGLLGDHPPTDPDEFTDFAETLQFPDVIDAMRAGEPLDDPVAFRYPANVRHHYEQVRDFPDGLLVLGDAVCAFNPLYGQGMTSAALQAAALGRVLADGGKPDWRTYFKAAAAAVNDAWDITTASDLVFPGVPGKRTPRVRVINAYLARLHAAAETDPSLSEAFVRVTGLIAPPQSLLRPDRAVKVLLHGGRSVGPGPRTGVPTPEKVRP</sequence>
<name>A0ABS2TTJ4_9ACTN</name>
<comment type="caution">
    <text evidence="3">The sequence shown here is derived from an EMBL/GenBank/DDBJ whole genome shotgun (WGS) entry which is preliminary data.</text>
</comment>
<accession>A0ABS2TTJ4</accession>
<dbReference type="InterPro" id="IPR002938">
    <property type="entry name" value="FAD-bd"/>
</dbReference>
<keyword evidence="4" id="KW-1185">Reference proteome</keyword>
<feature type="domain" description="FAD-binding" evidence="2">
    <location>
        <begin position="8"/>
        <end position="344"/>
    </location>
</feature>
<dbReference type="RefSeq" id="WP_205358277.1">
    <property type="nucleotide sequence ID" value="NZ_JADKYB010000009.1"/>
</dbReference>
<dbReference type="EMBL" id="JADKYB010000009">
    <property type="protein sequence ID" value="MBM9506397.1"/>
    <property type="molecule type" value="Genomic_DNA"/>
</dbReference>
<dbReference type="Pfam" id="PF01494">
    <property type="entry name" value="FAD_binding_3"/>
    <property type="match status" value="1"/>
</dbReference>
<keyword evidence="3" id="KW-0560">Oxidoreductase</keyword>
<keyword evidence="3" id="KW-0503">Monooxygenase</keyword>
<evidence type="ECO:0000313" key="3">
    <source>
        <dbReference type="EMBL" id="MBM9506397.1"/>
    </source>
</evidence>
<protein>
    <submittedName>
        <fullName evidence="3">FAD-dependent monooxygenase</fullName>
    </submittedName>
</protein>
<dbReference type="PANTHER" id="PTHR43422">
    <property type="entry name" value="THIAMINE THIAZOLE SYNTHASE"/>
    <property type="match status" value="1"/>
</dbReference>
<dbReference type="Proteomes" id="UP000749040">
    <property type="component" value="Unassembled WGS sequence"/>
</dbReference>
<evidence type="ECO:0000259" key="2">
    <source>
        <dbReference type="Pfam" id="PF01494"/>
    </source>
</evidence>
<dbReference type="PANTHER" id="PTHR43422:SF3">
    <property type="entry name" value="THIAMINE THIAZOLE SYNTHASE"/>
    <property type="match status" value="1"/>
</dbReference>
<evidence type="ECO:0000313" key="4">
    <source>
        <dbReference type="Proteomes" id="UP000749040"/>
    </source>
</evidence>
<feature type="region of interest" description="Disordered" evidence="1">
    <location>
        <begin position="437"/>
        <end position="457"/>
    </location>
</feature>
<proteinExistence type="predicted"/>
<dbReference type="Gene3D" id="3.50.50.60">
    <property type="entry name" value="FAD/NAD(P)-binding domain"/>
    <property type="match status" value="1"/>
</dbReference>
<dbReference type="InterPro" id="IPR036188">
    <property type="entry name" value="FAD/NAD-bd_sf"/>
</dbReference>
<dbReference type="SUPFAM" id="SSF51905">
    <property type="entry name" value="FAD/NAD(P)-binding domain"/>
    <property type="match status" value="1"/>
</dbReference>
<evidence type="ECO:0000256" key="1">
    <source>
        <dbReference type="SAM" id="MobiDB-lite"/>
    </source>
</evidence>
<reference evidence="3 4" key="1">
    <citation type="submission" date="2021-01" db="EMBL/GenBank/DDBJ databases">
        <title>Streptomyces acididurans sp. nov., isolated from a peat swamp forest soil.</title>
        <authorList>
            <person name="Chantavorakit T."/>
            <person name="Duangmal K."/>
        </authorList>
    </citation>
    <scope>NUCLEOTIDE SEQUENCE [LARGE SCALE GENOMIC DNA]</scope>
    <source>
        <strain evidence="3 4">KK5PA1</strain>
    </source>
</reference>
<gene>
    <name evidence="3" type="ORF">ITX44_17920</name>
</gene>